<dbReference type="EMBL" id="CP001700">
    <property type="protein sequence ID" value="ACU74673.1"/>
    <property type="molecule type" value="Genomic_DNA"/>
</dbReference>
<gene>
    <name evidence="5" type="ordered locus">Caci_5815</name>
</gene>
<evidence type="ECO:0000256" key="4">
    <source>
        <dbReference type="ARBA" id="ARBA00023136"/>
    </source>
</evidence>
<dbReference type="AlphaFoldDB" id="C7QDP9"/>
<name>C7QDP9_CATAD</name>
<dbReference type="GO" id="GO:0005737">
    <property type="term" value="C:cytoplasm"/>
    <property type="evidence" value="ECO:0007669"/>
    <property type="project" value="UniProtKB-ARBA"/>
</dbReference>
<evidence type="ECO:0000256" key="3">
    <source>
        <dbReference type="ARBA" id="ARBA00023121"/>
    </source>
</evidence>
<sequence>MLGPVTIGDDLLLLAINPRDGRVQAAEHMGTALRGAEALDLSLARRVAVADGRITVTDPRPIGHPLVDRALATLHAEGSAPRLQVWFAERPTEPAVLHQYVGLLADRGVIRVERRGDGGRMRTRLVLVDMERSAYVHTRIENVASHSDRALGSIVHACGLDEYLYPGLRGRSARRRLARLTEEDGLAPDVRDAIDAIGTAVSDMVNRDGTGGATF</sequence>
<dbReference type="Proteomes" id="UP000000851">
    <property type="component" value="Chromosome"/>
</dbReference>
<organism evidence="5 6">
    <name type="scientific">Catenulispora acidiphila (strain DSM 44928 / JCM 14897 / NBRC 102108 / NRRL B-24433 / ID139908)</name>
    <dbReference type="NCBI Taxonomy" id="479433"/>
    <lineage>
        <taxon>Bacteria</taxon>
        <taxon>Bacillati</taxon>
        <taxon>Actinomycetota</taxon>
        <taxon>Actinomycetes</taxon>
        <taxon>Catenulisporales</taxon>
        <taxon>Catenulisporaceae</taxon>
        <taxon>Catenulispora</taxon>
    </lineage>
</organism>
<reference evidence="5 6" key="1">
    <citation type="journal article" date="2009" name="Stand. Genomic Sci.">
        <title>Complete genome sequence of Catenulispora acidiphila type strain (ID 139908).</title>
        <authorList>
            <person name="Copeland A."/>
            <person name="Lapidus A."/>
            <person name="Glavina Del Rio T."/>
            <person name="Nolan M."/>
            <person name="Lucas S."/>
            <person name="Chen F."/>
            <person name="Tice H."/>
            <person name="Cheng J.F."/>
            <person name="Bruce D."/>
            <person name="Goodwin L."/>
            <person name="Pitluck S."/>
            <person name="Mikhailova N."/>
            <person name="Pati A."/>
            <person name="Ivanova N."/>
            <person name="Mavromatis K."/>
            <person name="Chen A."/>
            <person name="Palaniappan K."/>
            <person name="Chain P."/>
            <person name="Land M."/>
            <person name="Hauser L."/>
            <person name="Chang Y.J."/>
            <person name="Jeffries C.D."/>
            <person name="Chertkov O."/>
            <person name="Brettin T."/>
            <person name="Detter J.C."/>
            <person name="Han C."/>
            <person name="Ali Z."/>
            <person name="Tindall B.J."/>
            <person name="Goker M."/>
            <person name="Bristow J."/>
            <person name="Eisen J.A."/>
            <person name="Markowitz V."/>
            <person name="Hugenholtz P."/>
            <person name="Kyrpides N.C."/>
            <person name="Klenk H.P."/>
        </authorList>
    </citation>
    <scope>NUCLEOTIDE SEQUENCE [LARGE SCALE GENOMIC DNA]</scope>
    <source>
        <strain evidence="6">DSM 44928 / JCM 14897 / NBRC 102108 / NRRL B-24433 / ID139908</strain>
    </source>
</reference>
<dbReference type="InParanoid" id="C7QDP9"/>
<dbReference type="InterPro" id="IPR008628">
    <property type="entry name" value="GPP34-like"/>
</dbReference>
<keyword evidence="6" id="KW-1185">Reference proteome</keyword>
<keyword evidence="2" id="KW-0333">Golgi apparatus</keyword>
<evidence type="ECO:0000256" key="2">
    <source>
        <dbReference type="ARBA" id="ARBA00023034"/>
    </source>
</evidence>
<dbReference type="OrthoDB" id="3850335at2"/>
<protein>
    <recommendedName>
        <fullName evidence="7">Golgi phosphoprotein 3</fullName>
    </recommendedName>
</protein>
<keyword evidence="4" id="KW-0472">Membrane</keyword>
<dbReference type="Pfam" id="PF05719">
    <property type="entry name" value="GPP34"/>
    <property type="match status" value="1"/>
</dbReference>
<evidence type="ECO:0000313" key="5">
    <source>
        <dbReference type="EMBL" id="ACU74673.1"/>
    </source>
</evidence>
<comment type="subcellular location">
    <subcellularLocation>
        <location evidence="1">Golgi apparatus membrane</location>
        <topology evidence="1">Peripheral membrane protein</topology>
        <orientation evidence="1">Cytoplasmic side</orientation>
    </subcellularLocation>
</comment>
<accession>C7QDP9</accession>
<dbReference type="GO" id="GO:0012505">
    <property type="term" value="C:endomembrane system"/>
    <property type="evidence" value="ECO:0007669"/>
    <property type="project" value="UniProtKB-ARBA"/>
</dbReference>
<dbReference type="KEGG" id="cai:Caci_5815"/>
<dbReference type="STRING" id="479433.Caci_5815"/>
<evidence type="ECO:0000313" key="6">
    <source>
        <dbReference type="Proteomes" id="UP000000851"/>
    </source>
</evidence>
<keyword evidence="3" id="KW-0446">Lipid-binding</keyword>
<dbReference type="GO" id="GO:0070273">
    <property type="term" value="F:phosphatidylinositol-4-phosphate binding"/>
    <property type="evidence" value="ECO:0007669"/>
    <property type="project" value="InterPro"/>
</dbReference>
<dbReference type="HOGENOM" id="CLU_080168_4_1_11"/>
<evidence type="ECO:0008006" key="7">
    <source>
        <dbReference type="Google" id="ProtNLM"/>
    </source>
</evidence>
<proteinExistence type="predicted"/>
<evidence type="ECO:0000256" key="1">
    <source>
        <dbReference type="ARBA" id="ARBA00004255"/>
    </source>
</evidence>
<dbReference type="InterPro" id="IPR038261">
    <property type="entry name" value="GPP34-like_sf"/>
</dbReference>
<dbReference type="Gene3D" id="1.10.3630.10">
    <property type="entry name" value="yeast vps74-n-term truncation variant domain like"/>
    <property type="match status" value="1"/>
</dbReference>